<dbReference type="CDD" id="cd01085">
    <property type="entry name" value="APP"/>
    <property type="match status" value="1"/>
</dbReference>
<dbReference type="SUPFAM" id="SSF53092">
    <property type="entry name" value="Creatinase/prolidase N-terminal domain"/>
    <property type="match status" value="1"/>
</dbReference>
<dbReference type="GO" id="GO:0005737">
    <property type="term" value="C:cytoplasm"/>
    <property type="evidence" value="ECO:0007669"/>
    <property type="project" value="UniProtKB-ARBA"/>
</dbReference>
<dbReference type="EC" id="3.4.11.9" evidence="7"/>
<dbReference type="Pfam" id="PF16189">
    <property type="entry name" value="Creatinase_N_2"/>
    <property type="match status" value="1"/>
</dbReference>
<comment type="caution">
    <text evidence="7">The sequence shown here is derived from an EMBL/GenBank/DDBJ whole genome shotgun (WGS) entry which is preliminary data.</text>
</comment>
<dbReference type="GO" id="GO:0046872">
    <property type="term" value="F:metal ion binding"/>
    <property type="evidence" value="ECO:0007669"/>
    <property type="project" value="UniProtKB-KW"/>
</dbReference>
<dbReference type="InterPro" id="IPR033740">
    <property type="entry name" value="Pept_M24B"/>
</dbReference>
<dbReference type="InterPro" id="IPR036005">
    <property type="entry name" value="Creatinase/aminopeptidase-like"/>
</dbReference>
<evidence type="ECO:0000256" key="2">
    <source>
        <dbReference type="ARBA" id="ARBA00022723"/>
    </source>
</evidence>
<dbReference type="Pfam" id="PF01321">
    <property type="entry name" value="Creatinase_N"/>
    <property type="match status" value="1"/>
</dbReference>
<accession>A0A7W6NIX3</accession>
<proteinExistence type="inferred from homology"/>
<evidence type="ECO:0000259" key="5">
    <source>
        <dbReference type="Pfam" id="PF01321"/>
    </source>
</evidence>
<name>A0A7W6NIX3_9HYPH</name>
<evidence type="ECO:0000256" key="1">
    <source>
        <dbReference type="ARBA" id="ARBA00008766"/>
    </source>
</evidence>
<sequence length="607" mass="67182">MSMMTPKFLLAQRLADLRAELDRRGLDGFVIPRFDEHQGEYCAPHDNRLAFLTGFTGSAGVAAVFRDRAALFVDGRYQVQVREETDTGLYAIEHFHQAPLKDWLARTVKPGERIGFNPMLIPHRWDSECGAAVRGKGGEWLALESDPVDAIWHDQPDRPLGAITPMPVDHAGMTSVEKRRLVAERLRALGADLLIEAQPDNIAWLLNVRGRDVAFNPMPNSFLVASSTGAVEWMVDSRKLPNDLAAFELEDVTRTDPEHLLERIGGLAAGRRAVIDPDFAPAAFSRAVEQKAGTVLLARSPLTEIKMVKNEAELSGFRTCHQRDGLAWVRFLAWLEAEVPRREAEGNPVTELEAEARILAFRNGDPLFVEPSFRSISAAGGHAAMCHYAAAPETDAPLSMQQVYLLDSGGQYRCGTTDATRTTAFAPVSAEIRRAYTAVLKGLISMLSLQFPRGTRGHQLDAFARRALWAEGLDYDHGTGHGVGHFLSVHEQAQRFDKRVNDVDIEAGMVTTVEPGHYEAGVYGIRLENQVEVVEGRHPGFLAFRSLTLIPLDLRLADMGLLSLDEIRFLNGYHMGVRRALAPDLDGETLQWLLDRTEAVPLPRLPG</sequence>
<evidence type="ECO:0000259" key="4">
    <source>
        <dbReference type="Pfam" id="PF00557"/>
    </source>
</evidence>
<dbReference type="InterPro" id="IPR050422">
    <property type="entry name" value="X-Pro_aminopeptidase_P"/>
</dbReference>
<dbReference type="FunFam" id="3.90.230.10:FF:000009">
    <property type="entry name" value="xaa-Pro aminopeptidase 2"/>
    <property type="match status" value="1"/>
</dbReference>
<dbReference type="InterPro" id="IPR000994">
    <property type="entry name" value="Pept_M24"/>
</dbReference>
<dbReference type="Pfam" id="PF16188">
    <property type="entry name" value="Peptidase_M24_C"/>
    <property type="match status" value="1"/>
</dbReference>
<dbReference type="Proteomes" id="UP000528286">
    <property type="component" value="Unassembled WGS sequence"/>
</dbReference>
<dbReference type="PANTHER" id="PTHR43763:SF6">
    <property type="entry name" value="XAA-PRO AMINOPEPTIDASE 1"/>
    <property type="match status" value="1"/>
</dbReference>
<organism evidence="7 8">
    <name type="scientific">Gellertiella hungarica</name>
    <dbReference type="NCBI Taxonomy" id="1572859"/>
    <lineage>
        <taxon>Bacteria</taxon>
        <taxon>Pseudomonadati</taxon>
        <taxon>Pseudomonadota</taxon>
        <taxon>Alphaproteobacteria</taxon>
        <taxon>Hyphomicrobiales</taxon>
        <taxon>Rhizobiaceae</taxon>
        <taxon>Gellertiella</taxon>
    </lineage>
</organism>
<evidence type="ECO:0000259" key="6">
    <source>
        <dbReference type="Pfam" id="PF16188"/>
    </source>
</evidence>
<keyword evidence="8" id="KW-1185">Reference proteome</keyword>
<feature type="domain" description="Peptidase M24 C-terminal" evidence="6">
    <location>
        <begin position="540"/>
        <end position="599"/>
    </location>
</feature>
<dbReference type="InterPro" id="IPR032416">
    <property type="entry name" value="Peptidase_M24_C"/>
</dbReference>
<evidence type="ECO:0000313" key="8">
    <source>
        <dbReference type="Proteomes" id="UP000528286"/>
    </source>
</evidence>
<evidence type="ECO:0000256" key="3">
    <source>
        <dbReference type="ARBA" id="ARBA00022801"/>
    </source>
</evidence>
<reference evidence="7 8" key="1">
    <citation type="submission" date="2020-08" db="EMBL/GenBank/DDBJ databases">
        <title>Genomic Encyclopedia of Type Strains, Phase IV (KMG-IV): sequencing the most valuable type-strain genomes for metagenomic binning, comparative biology and taxonomic classification.</title>
        <authorList>
            <person name="Goeker M."/>
        </authorList>
    </citation>
    <scope>NUCLEOTIDE SEQUENCE [LARGE SCALE GENOMIC DNA]</scope>
    <source>
        <strain evidence="7 8">DSM 29853</strain>
    </source>
</reference>
<keyword evidence="7" id="KW-0645">Protease</keyword>
<evidence type="ECO:0000313" key="7">
    <source>
        <dbReference type="EMBL" id="MBB4062859.1"/>
    </source>
</evidence>
<dbReference type="Gene3D" id="3.90.230.10">
    <property type="entry name" value="Creatinase/methionine aminopeptidase superfamily"/>
    <property type="match status" value="1"/>
</dbReference>
<dbReference type="InterPro" id="IPR000587">
    <property type="entry name" value="Creatinase_N"/>
</dbReference>
<dbReference type="SUPFAM" id="SSF55920">
    <property type="entry name" value="Creatinase/aminopeptidase"/>
    <property type="match status" value="1"/>
</dbReference>
<dbReference type="PANTHER" id="PTHR43763">
    <property type="entry name" value="XAA-PRO AMINOPEPTIDASE 1"/>
    <property type="match status" value="1"/>
</dbReference>
<dbReference type="InterPro" id="IPR029149">
    <property type="entry name" value="Creatin/AminoP/Spt16_N"/>
</dbReference>
<dbReference type="EMBL" id="JACIEZ010000001">
    <property type="protein sequence ID" value="MBB4062859.1"/>
    <property type="molecule type" value="Genomic_DNA"/>
</dbReference>
<feature type="domain" description="Creatinase N-terminal" evidence="5">
    <location>
        <begin position="13"/>
        <end position="122"/>
    </location>
</feature>
<gene>
    <name evidence="7" type="ORF">GGR23_000020</name>
</gene>
<protein>
    <submittedName>
        <fullName evidence="7">Xaa-Pro aminopeptidase</fullName>
        <ecNumber evidence="7">3.4.11.9</ecNumber>
    </submittedName>
</protein>
<dbReference type="AlphaFoldDB" id="A0A7W6NIX3"/>
<dbReference type="Gene3D" id="3.40.350.10">
    <property type="entry name" value="Creatinase/prolidase N-terminal domain"/>
    <property type="match status" value="2"/>
</dbReference>
<comment type="similarity">
    <text evidence="1">Belongs to the peptidase M24B family.</text>
</comment>
<keyword evidence="3 7" id="KW-0378">Hydrolase</keyword>
<dbReference type="RefSeq" id="WP_246364787.1">
    <property type="nucleotide sequence ID" value="NZ_JACIEZ010000001.1"/>
</dbReference>
<keyword evidence="7" id="KW-0031">Aminopeptidase</keyword>
<keyword evidence="2" id="KW-0479">Metal-binding</keyword>
<dbReference type="GO" id="GO:0070006">
    <property type="term" value="F:metalloaminopeptidase activity"/>
    <property type="evidence" value="ECO:0007669"/>
    <property type="project" value="InterPro"/>
</dbReference>
<feature type="domain" description="Peptidase M24" evidence="4">
    <location>
        <begin position="317"/>
        <end position="534"/>
    </location>
</feature>
<dbReference type="Pfam" id="PF00557">
    <property type="entry name" value="Peptidase_M24"/>
    <property type="match status" value="1"/>
</dbReference>